<feature type="non-terminal residue" evidence="8">
    <location>
        <position position="1"/>
    </location>
</feature>
<evidence type="ECO:0000256" key="7">
    <source>
        <dbReference type="SAM" id="Phobius"/>
    </source>
</evidence>
<name>A0ABD0NB13_CIRMR</name>
<keyword evidence="4 7" id="KW-1133">Transmembrane helix</keyword>
<dbReference type="SUPFAM" id="SSF161070">
    <property type="entry name" value="SNF-like"/>
    <property type="match status" value="1"/>
</dbReference>
<feature type="disulfide bond" evidence="6">
    <location>
        <begin position="40"/>
        <end position="49"/>
    </location>
</feature>
<proteinExistence type="predicted"/>
<gene>
    <name evidence="8" type="ORF">M9458_046816</name>
</gene>
<evidence type="ECO:0000256" key="4">
    <source>
        <dbReference type="ARBA" id="ARBA00022989"/>
    </source>
</evidence>
<reference evidence="8 9" key="1">
    <citation type="submission" date="2024-05" db="EMBL/GenBank/DDBJ databases">
        <title>Genome sequencing and assembly of Indian major carp, Cirrhinus mrigala (Hamilton, 1822).</title>
        <authorList>
            <person name="Mohindra V."/>
            <person name="Chowdhury L.M."/>
            <person name="Lal K."/>
            <person name="Jena J.K."/>
        </authorList>
    </citation>
    <scope>NUCLEOTIDE SEQUENCE [LARGE SCALE GENOMIC DNA]</scope>
    <source>
        <strain evidence="8">CM1030</strain>
        <tissue evidence="8">Blood</tissue>
    </source>
</reference>
<dbReference type="PROSITE" id="PS00754">
    <property type="entry name" value="NA_NEUROTRAN_SYMP_2"/>
    <property type="match status" value="1"/>
</dbReference>
<evidence type="ECO:0000256" key="6">
    <source>
        <dbReference type="PIRSR" id="PIRSR600175-2"/>
    </source>
</evidence>
<evidence type="ECO:0000313" key="9">
    <source>
        <dbReference type="Proteomes" id="UP001529510"/>
    </source>
</evidence>
<dbReference type="PANTHER" id="PTHR11616">
    <property type="entry name" value="SODIUM/CHLORIDE DEPENDENT TRANSPORTER"/>
    <property type="match status" value="1"/>
</dbReference>
<evidence type="ECO:0000256" key="3">
    <source>
        <dbReference type="ARBA" id="ARBA00022692"/>
    </source>
</evidence>
<dbReference type="InterPro" id="IPR000175">
    <property type="entry name" value="Na/ntran_symport"/>
</dbReference>
<comment type="caution">
    <text evidence="8">The sequence shown here is derived from an EMBL/GenBank/DDBJ whole genome shotgun (WGS) entry which is preliminary data.</text>
</comment>
<feature type="non-terminal residue" evidence="8">
    <location>
        <position position="93"/>
    </location>
</feature>
<keyword evidence="9" id="KW-1185">Reference proteome</keyword>
<sequence>LGLASMVIVFFCNTYYIMVLVWGLYFLAHSFTSPLPWATCGHEWNTVNCTTNFSRVCFNQSLSPSSPNNVSSLNSSASCVEPTGLRSSVMEFW</sequence>
<dbReference type="GO" id="GO:0016020">
    <property type="term" value="C:membrane"/>
    <property type="evidence" value="ECO:0007669"/>
    <property type="project" value="UniProtKB-SubCell"/>
</dbReference>
<accession>A0ABD0NB13</accession>
<dbReference type="Pfam" id="PF00209">
    <property type="entry name" value="SNF"/>
    <property type="match status" value="1"/>
</dbReference>
<dbReference type="EMBL" id="JAMKFB020000023">
    <property type="protein sequence ID" value="KAL0158740.1"/>
    <property type="molecule type" value="Genomic_DNA"/>
</dbReference>
<evidence type="ECO:0000256" key="1">
    <source>
        <dbReference type="ARBA" id="ARBA00004141"/>
    </source>
</evidence>
<feature type="transmembrane region" description="Helical" evidence="7">
    <location>
        <begin position="6"/>
        <end position="27"/>
    </location>
</feature>
<evidence type="ECO:0000256" key="2">
    <source>
        <dbReference type="ARBA" id="ARBA00022448"/>
    </source>
</evidence>
<dbReference type="InterPro" id="IPR037272">
    <property type="entry name" value="SNS_sf"/>
</dbReference>
<protein>
    <submittedName>
        <fullName evidence="8">Uncharacterized protein</fullName>
    </submittedName>
</protein>
<keyword evidence="2" id="KW-0813">Transport</keyword>
<evidence type="ECO:0000256" key="5">
    <source>
        <dbReference type="ARBA" id="ARBA00023136"/>
    </source>
</evidence>
<dbReference type="AlphaFoldDB" id="A0ABD0NB13"/>
<dbReference type="PANTHER" id="PTHR11616:SF126">
    <property type="entry name" value="TRANSPORTER"/>
    <property type="match status" value="1"/>
</dbReference>
<keyword evidence="5 7" id="KW-0472">Membrane</keyword>
<dbReference type="Proteomes" id="UP001529510">
    <property type="component" value="Unassembled WGS sequence"/>
</dbReference>
<organism evidence="8 9">
    <name type="scientific">Cirrhinus mrigala</name>
    <name type="common">Mrigala</name>
    <dbReference type="NCBI Taxonomy" id="683832"/>
    <lineage>
        <taxon>Eukaryota</taxon>
        <taxon>Metazoa</taxon>
        <taxon>Chordata</taxon>
        <taxon>Craniata</taxon>
        <taxon>Vertebrata</taxon>
        <taxon>Euteleostomi</taxon>
        <taxon>Actinopterygii</taxon>
        <taxon>Neopterygii</taxon>
        <taxon>Teleostei</taxon>
        <taxon>Ostariophysi</taxon>
        <taxon>Cypriniformes</taxon>
        <taxon>Cyprinidae</taxon>
        <taxon>Labeoninae</taxon>
        <taxon>Labeonini</taxon>
        <taxon>Cirrhinus</taxon>
    </lineage>
</organism>
<keyword evidence="6" id="KW-1015">Disulfide bond</keyword>
<comment type="subcellular location">
    <subcellularLocation>
        <location evidence="1">Membrane</location>
        <topology evidence="1">Multi-pass membrane protein</topology>
    </subcellularLocation>
</comment>
<keyword evidence="3 7" id="KW-0812">Transmembrane</keyword>
<evidence type="ECO:0000313" key="8">
    <source>
        <dbReference type="EMBL" id="KAL0158740.1"/>
    </source>
</evidence>